<sequence>MALTTAANDRHEAQIRPGAGVILTAVLVALFCLGFAVVNVVFESTDRFADGTYSEYVSGLTVMNWLVVGLKVLGAVVALLSIADRPRLLSPGCLGVLVWGAFALLSLYVLGSLVEAVGIGLGLMGSTDQLTIRSIAYVLFFLLLAAGYGVLTVSYQRRHGLNRGVAILGILGAPVLLGALLVAVPTLLTVLGVMPGM</sequence>
<reference evidence="2" key="1">
    <citation type="submission" date="2023-03" db="EMBL/GenBank/DDBJ databases">
        <title>Actinoallomurus iriomotensis NBRC 103684.</title>
        <authorList>
            <person name="Ichikawa N."/>
            <person name="Sato H."/>
            <person name="Tonouchi N."/>
        </authorList>
    </citation>
    <scope>NUCLEOTIDE SEQUENCE</scope>
    <source>
        <strain evidence="2">NBRC 103684</strain>
    </source>
</reference>
<keyword evidence="3" id="KW-1185">Reference proteome</keyword>
<protein>
    <submittedName>
        <fullName evidence="2">Uncharacterized protein</fullName>
    </submittedName>
</protein>
<evidence type="ECO:0000313" key="3">
    <source>
        <dbReference type="Proteomes" id="UP001165074"/>
    </source>
</evidence>
<feature type="transmembrane region" description="Helical" evidence="1">
    <location>
        <begin position="134"/>
        <end position="153"/>
    </location>
</feature>
<accession>A0A9W6W353</accession>
<comment type="caution">
    <text evidence="2">The sequence shown here is derived from an EMBL/GenBank/DDBJ whole genome shotgun (WGS) entry which is preliminary data.</text>
</comment>
<feature type="transmembrane region" description="Helical" evidence="1">
    <location>
        <begin position="62"/>
        <end position="82"/>
    </location>
</feature>
<dbReference type="Proteomes" id="UP001165074">
    <property type="component" value="Unassembled WGS sequence"/>
</dbReference>
<name>A0A9W6W353_9ACTN</name>
<organism evidence="2 3">
    <name type="scientific">Actinoallomurus iriomotensis</name>
    <dbReference type="NCBI Taxonomy" id="478107"/>
    <lineage>
        <taxon>Bacteria</taxon>
        <taxon>Bacillati</taxon>
        <taxon>Actinomycetota</taxon>
        <taxon>Actinomycetes</taxon>
        <taxon>Streptosporangiales</taxon>
        <taxon>Thermomonosporaceae</taxon>
        <taxon>Actinoallomurus</taxon>
    </lineage>
</organism>
<evidence type="ECO:0000313" key="2">
    <source>
        <dbReference type="EMBL" id="GLY89630.1"/>
    </source>
</evidence>
<keyword evidence="1" id="KW-0472">Membrane</keyword>
<proteinExistence type="predicted"/>
<keyword evidence="1" id="KW-1133">Transmembrane helix</keyword>
<dbReference type="RefSeq" id="WP_285580014.1">
    <property type="nucleotide sequence ID" value="NZ_BSTK01000014.1"/>
</dbReference>
<feature type="transmembrane region" description="Helical" evidence="1">
    <location>
        <begin position="165"/>
        <end position="194"/>
    </location>
</feature>
<evidence type="ECO:0000256" key="1">
    <source>
        <dbReference type="SAM" id="Phobius"/>
    </source>
</evidence>
<feature type="transmembrane region" description="Helical" evidence="1">
    <location>
        <begin position="21"/>
        <end position="42"/>
    </location>
</feature>
<dbReference type="AlphaFoldDB" id="A0A9W6W353"/>
<gene>
    <name evidence="2" type="ORF">Airi02_075590</name>
</gene>
<keyword evidence="1" id="KW-0812">Transmembrane</keyword>
<feature type="transmembrane region" description="Helical" evidence="1">
    <location>
        <begin position="94"/>
        <end position="114"/>
    </location>
</feature>
<dbReference type="EMBL" id="BSTK01000014">
    <property type="protein sequence ID" value="GLY89630.1"/>
    <property type="molecule type" value="Genomic_DNA"/>
</dbReference>